<sequence length="197" mass="20273">MSRINPIATESAAGTARELLGGVQKKLGMTPNMMATMAHSAAVLDAYLKFSGALGAGVLPAETREQIALTVGEANGCRYCLSAHSAIGKMVGLTQDQILDARCAKASDAKTAAILKLASLLVEKRGLVSDDDIAAARDAGVNDAEIAEVVANTSLNLFTNYFNHVADPEIDFPLAGTLPSSSSSEACGCHDDSCSAA</sequence>
<evidence type="ECO:0000259" key="1">
    <source>
        <dbReference type="Pfam" id="PF02627"/>
    </source>
</evidence>
<name>M5R904_9BACT</name>
<dbReference type="PANTHER" id="PTHR35446:SF3">
    <property type="entry name" value="CMD DOMAIN-CONTAINING PROTEIN"/>
    <property type="match status" value="1"/>
</dbReference>
<dbReference type="InterPro" id="IPR003779">
    <property type="entry name" value="CMD-like"/>
</dbReference>
<dbReference type="GO" id="GO:0051920">
    <property type="term" value="F:peroxiredoxin activity"/>
    <property type="evidence" value="ECO:0007669"/>
    <property type="project" value="InterPro"/>
</dbReference>
<dbReference type="OrthoDB" id="9801997at2"/>
<keyword evidence="3" id="KW-1185">Reference proteome</keyword>
<dbReference type="PANTHER" id="PTHR35446">
    <property type="entry name" value="SI:CH211-175M2.5"/>
    <property type="match status" value="1"/>
</dbReference>
<gene>
    <name evidence="2" type="ORF">RMSM_07229</name>
</gene>
<dbReference type="InterPro" id="IPR029032">
    <property type="entry name" value="AhpD-like"/>
</dbReference>
<dbReference type="InterPro" id="IPR004675">
    <property type="entry name" value="AhpD_core"/>
</dbReference>
<dbReference type="EMBL" id="ANOG01001032">
    <property type="protein sequence ID" value="EMI15845.1"/>
    <property type="molecule type" value="Genomic_DNA"/>
</dbReference>
<dbReference type="NCBIfam" id="TIGR00778">
    <property type="entry name" value="ahpD_dom"/>
    <property type="match status" value="1"/>
</dbReference>
<accession>M5R904</accession>
<keyword evidence="2" id="KW-0575">Peroxidase</keyword>
<reference evidence="2 3" key="1">
    <citation type="journal article" date="2013" name="Mar. Genomics">
        <title>Expression of sulfatases in Rhodopirellula baltica and the diversity of sulfatases in the genus Rhodopirellula.</title>
        <authorList>
            <person name="Wegner C.E."/>
            <person name="Richter-Heitmann T."/>
            <person name="Klindworth A."/>
            <person name="Klockow C."/>
            <person name="Richter M."/>
            <person name="Achstetter T."/>
            <person name="Glockner F.O."/>
            <person name="Harder J."/>
        </authorList>
    </citation>
    <scope>NUCLEOTIDE SEQUENCE [LARGE SCALE GENOMIC DNA]</scope>
    <source>
        <strain evidence="2 3">SM1</strain>
    </source>
</reference>
<proteinExistence type="predicted"/>
<dbReference type="SUPFAM" id="SSF69118">
    <property type="entry name" value="AhpD-like"/>
    <property type="match status" value="1"/>
</dbReference>
<comment type="caution">
    <text evidence="2">The sequence shown here is derived from an EMBL/GenBank/DDBJ whole genome shotgun (WGS) entry which is preliminary data.</text>
</comment>
<dbReference type="PATRIC" id="fig|1265738.3.peg.7203"/>
<dbReference type="AlphaFoldDB" id="M5R904"/>
<dbReference type="RefSeq" id="WP_008708216.1">
    <property type="nucleotide sequence ID" value="NZ_ANOG01001032.1"/>
</dbReference>
<organism evidence="2 3">
    <name type="scientific">Rhodopirellula maiorica SM1</name>
    <dbReference type="NCBI Taxonomy" id="1265738"/>
    <lineage>
        <taxon>Bacteria</taxon>
        <taxon>Pseudomonadati</taxon>
        <taxon>Planctomycetota</taxon>
        <taxon>Planctomycetia</taxon>
        <taxon>Pirellulales</taxon>
        <taxon>Pirellulaceae</taxon>
        <taxon>Novipirellula</taxon>
    </lineage>
</organism>
<evidence type="ECO:0000313" key="3">
    <source>
        <dbReference type="Proteomes" id="UP000011991"/>
    </source>
</evidence>
<feature type="domain" description="Carboxymuconolactone decarboxylase-like" evidence="1">
    <location>
        <begin position="42"/>
        <end position="120"/>
    </location>
</feature>
<dbReference type="Proteomes" id="UP000011991">
    <property type="component" value="Unassembled WGS sequence"/>
</dbReference>
<evidence type="ECO:0000313" key="2">
    <source>
        <dbReference type="EMBL" id="EMI15845.1"/>
    </source>
</evidence>
<keyword evidence="2" id="KW-0560">Oxidoreductase</keyword>
<dbReference type="Gene3D" id="1.20.1290.10">
    <property type="entry name" value="AhpD-like"/>
    <property type="match status" value="1"/>
</dbReference>
<dbReference type="Pfam" id="PF02627">
    <property type="entry name" value="CMD"/>
    <property type="match status" value="1"/>
</dbReference>
<protein>
    <submittedName>
        <fullName evidence="2">Peroxidase-related enzyme</fullName>
    </submittedName>
</protein>